<evidence type="ECO:0000313" key="2">
    <source>
        <dbReference type="Proteomes" id="UP001331936"/>
    </source>
</evidence>
<comment type="caution">
    <text evidence="1">The sequence shown here is derived from an EMBL/GenBank/DDBJ whole genome shotgun (WGS) entry which is preliminary data.</text>
</comment>
<dbReference type="Proteomes" id="UP001331936">
    <property type="component" value="Unassembled WGS sequence"/>
</dbReference>
<name>A0ABU7JW21_9NOCA</name>
<organism evidence="1 2">
    <name type="scientific">Rhodococcus chondri</name>
    <dbReference type="NCBI Taxonomy" id="3065941"/>
    <lineage>
        <taxon>Bacteria</taxon>
        <taxon>Bacillati</taxon>
        <taxon>Actinomycetota</taxon>
        <taxon>Actinomycetes</taxon>
        <taxon>Mycobacteriales</taxon>
        <taxon>Nocardiaceae</taxon>
        <taxon>Rhodococcus</taxon>
    </lineage>
</organism>
<proteinExistence type="predicted"/>
<dbReference type="RefSeq" id="WP_330153600.1">
    <property type="nucleotide sequence ID" value="NZ_JAUZMZ010000129.1"/>
</dbReference>
<keyword evidence="2" id="KW-1185">Reference proteome</keyword>
<sequence>MALHDRLLFDGVAVRRTAADLVRCAVDADDTCRRAVGSLEFGNRSVAVRYRGRSATVEDGYRRLREVLAGWSAETAGCADALRTVADRYAGQEHDTAAALRRVDETSGPGRVAGEWGR</sequence>
<accession>A0ABU7JW21</accession>
<dbReference type="EMBL" id="JAUZMZ010000129">
    <property type="protein sequence ID" value="MEE2034226.1"/>
    <property type="molecule type" value="Genomic_DNA"/>
</dbReference>
<protein>
    <submittedName>
        <fullName evidence="1">Uncharacterized protein</fullName>
    </submittedName>
</protein>
<gene>
    <name evidence="1" type="ORF">Q8814_19265</name>
</gene>
<evidence type="ECO:0000313" key="1">
    <source>
        <dbReference type="EMBL" id="MEE2034226.1"/>
    </source>
</evidence>
<reference evidence="1 2" key="1">
    <citation type="submission" date="2023-08" db="EMBL/GenBank/DDBJ databases">
        <authorList>
            <person name="Girao M."/>
            <person name="Carvalho M.F."/>
        </authorList>
    </citation>
    <scope>NUCLEOTIDE SEQUENCE [LARGE SCALE GENOMIC DNA]</scope>
    <source>
        <strain evidence="1 2">CC-R104</strain>
    </source>
</reference>